<dbReference type="InterPro" id="IPR040764">
    <property type="entry name" value="CvfB_WH"/>
</dbReference>
<dbReference type="PANTHER" id="PTHR37296:SF1">
    <property type="entry name" value="CONSERVED VIRULENCE FACTOR B"/>
    <property type="match status" value="1"/>
</dbReference>
<evidence type="ECO:0000313" key="4">
    <source>
        <dbReference type="Proteomes" id="UP000008721"/>
    </source>
</evidence>
<dbReference type="RefSeq" id="WP_013459079.1">
    <property type="nucleotide sequence ID" value="NC_014762.1"/>
</dbReference>
<reference evidence="3 4" key="1">
    <citation type="journal article" date="2012" name="Stand. Genomic Sci.">
        <title>Complete genome sequence of the sulfur compounds oxidizing chemolithoautotroph Sulfuricurvum kujiense type strain (YK-1(T)).</title>
        <authorList>
            <person name="Han C."/>
            <person name="Kotsyurbenko O."/>
            <person name="Chertkov O."/>
            <person name="Held B."/>
            <person name="Lapidus A."/>
            <person name="Nolan M."/>
            <person name="Lucas S."/>
            <person name="Hammon N."/>
            <person name="Deshpande S."/>
            <person name="Cheng J.F."/>
            <person name="Tapia R."/>
            <person name="Goodwin L.A."/>
            <person name="Pitluck S."/>
            <person name="Liolios K."/>
            <person name="Pagani I."/>
            <person name="Ivanova N."/>
            <person name="Mavromatis K."/>
            <person name="Mikhailova N."/>
            <person name="Pati A."/>
            <person name="Chen A."/>
            <person name="Palaniappan K."/>
            <person name="Land M."/>
            <person name="Hauser L."/>
            <person name="Chang Y.J."/>
            <person name="Jeffries C.D."/>
            <person name="Brambilla E.M."/>
            <person name="Rohde M."/>
            <person name="Spring S."/>
            <person name="Sikorski J."/>
            <person name="Goker M."/>
            <person name="Woyke T."/>
            <person name="Bristow J."/>
            <person name="Eisen J.A."/>
            <person name="Markowitz V."/>
            <person name="Hugenholtz P."/>
            <person name="Kyrpides N.C."/>
            <person name="Klenk H.P."/>
            <person name="Detter J.C."/>
        </authorList>
    </citation>
    <scope>NUCLEOTIDE SEQUENCE [LARGE SCALE GENOMIC DNA]</scope>
    <source>
        <strain evidence="4">ATCC BAA-921 / DSM 16994 / JCM 11577 / YK-1</strain>
    </source>
</reference>
<dbReference type="PIRSF" id="PIRSF012524">
    <property type="entry name" value="YitL_S1"/>
    <property type="match status" value="1"/>
</dbReference>
<dbReference type="EMBL" id="CP002355">
    <property type="protein sequence ID" value="ADR32882.1"/>
    <property type="molecule type" value="Genomic_DNA"/>
</dbReference>
<dbReference type="eggNOG" id="COG2996">
    <property type="taxonomic scope" value="Bacteria"/>
</dbReference>
<dbReference type="Pfam" id="PF17783">
    <property type="entry name" value="WHD_CvfB"/>
    <property type="match status" value="1"/>
</dbReference>
<evidence type="ECO:0000256" key="1">
    <source>
        <dbReference type="PIRNR" id="PIRNR012524"/>
    </source>
</evidence>
<dbReference type="PANTHER" id="PTHR37296">
    <property type="entry name" value="CONSERVED VIRULENCE FACTOR B"/>
    <property type="match status" value="1"/>
</dbReference>
<feature type="domain" description="S1 motif" evidence="2">
    <location>
        <begin position="147"/>
        <end position="209"/>
    </location>
</feature>
<organism evidence="3 4">
    <name type="scientific">Sulfuricurvum kujiense (strain ATCC BAA-921 / DSM 16994 / JCM 11577 / YK-1)</name>
    <dbReference type="NCBI Taxonomy" id="709032"/>
    <lineage>
        <taxon>Bacteria</taxon>
        <taxon>Pseudomonadati</taxon>
        <taxon>Campylobacterota</taxon>
        <taxon>Epsilonproteobacteria</taxon>
        <taxon>Campylobacterales</taxon>
        <taxon>Sulfurimonadaceae</taxon>
        <taxon>Sulfuricurvum</taxon>
    </lineage>
</organism>
<sequence>MNETLKVGEINILVIDRSTVPGLFLRALDESDILLPNQYVTESMHIGDTIDVFVYTDSEDRPVATTVKPKAMVNEIAFVEVVDTNSIGAFVDWGLPKDLFVPRALQKRPFAVGEKRLVRVILDDQTNRLVGTEKISGALETPPKSFYPNTPVEFMIIAKTPMGYKVIVDHKYEGMIYANEIFEDVRVGQIKKGFVKLLRPDGKLDLSLQMVGKAKASSAADKIFSMIQGNGGMLPYNYKSDPDLIQKTFGLSKKNFKAALTQLVDAKKITVQENGIYGI</sequence>
<dbReference type="Pfam" id="PF13509">
    <property type="entry name" value="S1_2"/>
    <property type="match status" value="1"/>
</dbReference>
<comment type="similarity">
    <text evidence="1">Belongs to the CvfB family.</text>
</comment>
<dbReference type="KEGG" id="sku:Sulku_0215"/>
<dbReference type="InterPro" id="IPR036388">
    <property type="entry name" value="WH-like_DNA-bd_sf"/>
</dbReference>
<evidence type="ECO:0000259" key="2">
    <source>
        <dbReference type="SMART" id="SM00316"/>
    </source>
</evidence>
<feature type="domain" description="S1 motif" evidence="2">
    <location>
        <begin position="6"/>
        <end position="67"/>
    </location>
</feature>
<proteinExistence type="inferred from homology"/>
<dbReference type="SMART" id="SM00316">
    <property type="entry name" value="S1"/>
    <property type="match status" value="3"/>
</dbReference>
<feature type="domain" description="S1 motif" evidence="2">
    <location>
        <begin position="72"/>
        <end position="134"/>
    </location>
</feature>
<gene>
    <name evidence="3" type="ordered locus">Sulku_0215</name>
</gene>
<dbReference type="STRING" id="709032.Sulku_0215"/>
<dbReference type="Gene3D" id="1.10.10.10">
    <property type="entry name" value="Winged helix-like DNA-binding domain superfamily/Winged helix DNA-binding domain"/>
    <property type="match status" value="1"/>
</dbReference>
<dbReference type="OrthoDB" id="9801597at2"/>
<dbReference type="AlphaFoldDB" id="E4TXW9"/>
<dbReference type="Proteomes" id="UP000008721">
    <property type="component" value="Chromosome"/>
</dbReference>
<dbReference type="InterPro" id="IPR039566">
    <property type="entry name" value="CvfB_S1_st"/>
</dbReference>
<dbReference type="GO" id="GO:0003676">
    <property type="term" value="F:nucleic acid binding"/>
    <property type="evidence" value="ECO:0007669"/>
    <property type="project" value="InterPro"/>
</dbReference>
<keyword evidence="4" id="KW-1185">Reference proteome</keyword>
<evidence type="ECO:0000313" key="3">
    <source>
        <dbReference type="EMBL" id="ADR32882.1"/>
    </source>
</evidence>
<dbReference type="InterPro" id="IPR003029">
    <property type="entry name" value="S1_domain"/>
</dbReference>
<accession>E4TXW9</accession>
<name>E4TXW9_SULKY</name>
<dbReference type="Gene3D" id="2.40.50.140">
    <property type="entry name" value="Nucleic acid-binding proteins"/>
    <property type="match status" value="2"/>
</dbReference>
<dbReference type="InterPro" id="IPR012340">
    <property type="entry name" value="NA-bd_OB-fold"/>
</dbReference>
<dbReference type="InterPro" id="IPR014464">
    <property type="entry name" value="CvfB_fam"/>
</dbReference>
<dbReference type="HOGENOM" id="CLU_064885_1_0_7"/>
<protein>
    <recommendedName>
        <fullName evidence="2">S1 motif domain-containing protein</fullName>
    </recommendedName>
</protein>